<dbReference type="InterPro" id="IPR054710">
    <property type="entry name" value="Tri101-like_N"/>
</dbReference>
<dbReference type="PANTHER" id="PTHR31896:SF64">
    <property type="entry name" value="TRICHOTHECENE 3-O-ACETYLTRANSFERASE"/>
    <property type="match status" value="1"/>
</dbReference>
<dbReference type="EMBL" id="LSBJ02000001">
    <property type="protein sequence ID" value="OAQ72022.1"/>
    <property type="molecule type" value="Genomic_DNA"/>
</dbReference>
<comment type="caution">
    <text evidence="3">The sequence shown here is derived from an EMBL/GenBank/DDBJ whole genome shotgun (WGS) entry which is preliminary data.</text>
</comment>
<dbReference type="Proteomes" id="UP000078397">
    <property type="component" value="Unassembled WGS sequence"/>
</dbReference>
<name>A0A179G2E0_METCM</name>
<proteinExistence type="predicted"/>
<dbReference type="InterPro" id="IPR051283">
    <property type="entry name" value="Sec_Metabolite_Acyltrans"/>
</dbReference>
<dbReference type="OrthoDB" id="1862401at2759"/>
<protein>
    <submittedName>
        <fullName evidence="3">Acetyltransferase</fullName>
    </submittedName>
</protein>
<keyword evidence="1" id="KW-0808">Transferase</keyword>
<organism evidence="3 4">
    <name type="scientific">Pochonia chlamydosporia 170</name>
    <dbReference type="NCBI Taxonomy" id="1380566"/>
    <lineage>
        <taxon>Eukaryota</taxon>
        <taxon>Fungi</taxon>
        <taxon>Dikarya</taxon>
        <taxon>Ascomycota</taxon>
        <taxon>Pezizomycotina</taxon>
        <taxon>Sordariomycetes</taxon>
        <taxon>Hypocreomycetidae</taxon>
        <taxon>Hypocreales</taxon>
        <taxon>Clavicipitaceae</taxon>
        <taxon>Pochonia</taxon>
    </lineage>
</organism>
<evidence type="ECO:0000313" key="4">
    <source>
        <dbReference type="Proteomes" id="UP000078397"/>
    </source>
</evidence>
<keyword evidence="4" id="KW-1185">Reference proteome</keyword>
<dbReference type="PANTHER" id="PTHR31896">
    <property type="entry name" value="FAMILY REGULATORY PROTEIN, PUTATIVE (AFU_ORTHOLOGUE AFUA_3G14730)-RELATED"/>
    <property type="match status" value="1"/>
</dbReference>
<dbReference type="GO" id="GO:0045462">
    <property type="term" value="F:trichothecene 3-O-acetyltransferase activity"/>
    <property type="evidence" value="ECO:0007669"/>
    <property type="project" value="EnsemblFungi"/>
</dbReference>
<gene>
    <name evidence="3" type="ORF">VFPPC_00091</name>
</gene>
<evidence type="ECO:0000259" key="2">
    <source>
        <dbReference type="Pfam" id="PF22664"/>
    </source>
</evidence>
<accession>A0A179G2E0</accession>
<dbReference type="GO" id="GO:0005777">
    <property type="term" value="C:peroxisome"/>
    <property type="evidence" value="ECO:0007669"/>
    <property type="project" value="EnsemblFungi"/>
</dbReference>
<dbReference type="STRING" id="1380566.A0A179G2E0"/>
<dbReference type="RefSeq" id="XP_018148105.1">
    <property type="nucleotide sequence ID" value="XM_018280184.1"/>
</dbReference>
<dbReference type="GeneID" id="28844178"/>
<reference evidence="3 4" key="1">
    <citation type="journal article" date="2016" name="PLoS Pathog.">
        <title>Biosynthesis of antibiotic leucinostatins in bio-control fungus Purpureocillium lilacinum and their inhibition on phytophthora revealed by genome mining.</title>
        <authorList>
            <person name="Wang G."/>
            <person name="Liu Z."/>
            <person name="Lin R."/>
            <person name="Li E."/>
            <person name="Mao Z."/>
            <person name="Ling J."/>
            <person name="Yang Y."/>
            <person name="Yin W.B."/>
            <person name="Xie B."/>
        </authorList>
    </citation>
    <scope>NUCLEOTIDE SEQUENCE [LARGE SCALE GENOMIC DNA]</scope>
    <source>
        <strain evidence="3">170</strain>
    </source>
</reference>
<evidence type="ECO:0000256" key="1">
    <source>
        <dbReference type="ARBA" id="ARBA00022679"/>
    </source>
</evidence>
<dbReference type="AlphaFoldDB" id="A0A179G2E0"/>
<sequence>MTETNTLKNNQLDVLGTQPSLYKLYTQICSIYPLPDSTSHDRIVTTLRNGLDRLAQNFPWLAGYVINEGSSEGVTGTYRIVPTDSIPLVVKDLRGDASMPSLDTIREAGFPFRMLDENVIAPCMTINIPGMPVGLVADHGPVFAVQANFIEGGLVLTIVAQHNTMDMHGQKTIINWLSKACHNESFSNEELEVGNTDKSQSYPLLPDSWEPGPEIAQQLVKPPVVEPKSNAAQTQLPPPKASWGYVTFSSTALETLKIKATQTKRVGCNFVSTDDTVCAFIWTCLSRARASRLKPDVKSIFARAIDVRPRLGLPSNYPGACTNMTFNELSIRAVGSDTLGGIASDIRRQLDPNVTDMAHNTRAFATYLSRCTDKSKLNMTGSTDPSSGIMLSSWAGINLYDLDFNLGLGKPESVRRPCFLPVESLMYIMPKSPNGDMAVAICITDEDWERLKEDEEWKKHAKYLG</sequence>
<feature type="domain" description="Trichothecene 3-O-acetyltransferase-like N-terminal" evidence="2">
    <location>
        <begin position="24"/>
        <end position="181"/>
    </location>
</feature>
<dbReference type="Pfam" id="PF22664">
    <property type="entry name" value="TRI-like_N"/>
    <property type="match status" value="1"/>
</dbReference>
<dbReference type="Gene3D" id="3.30.559.10">
    <property type="entry name" value="Chloramphenicol acetyltransferase-like domain"/>
    <property type="match status" value="2"/>
</dbReference>
<dbReference type="GO" id="GO:0043387">
    <property type="term" value="P:mycotoxin catabolic process"/>
    <property type="evidence" value="ECO:0007669"/>
    <property type="project" value="EnsemblFungi"/>
</dbReference>
<evidence type="ECO:0000313" key="3">
    <source>
        <dbReference type="EMBL" id="OAQ72022.1"/>
    </source>
</evidence>
<dbReference type="KEGG" id="pchm:VFPPC_00091"/>
<dbReference type="InterPro" id="IPR023213">
    <property type="entry name" value="CAT-like_dom_sf"/>
</dbReference>